<dbReference type="Gene3D" id="3.40.50.2300">
    <property type="match status" value="2"/>
</dbReference>
<dbReference type="CDD" id="cd19989">
    <property type="entry name" value="PBP1_SBP-like"/>
    <property type="match status" value="1"/>
</dbReference>
<keyword evidence="4" id="KW-0029">Amino-acid transport</keyword>
<protein>
    <submittedName>
        <fullName evidence="7">Branched-chain amino acid ABC transporter substrate-binding protein</fullName>
    </submittedName>
</protein>
<sequence>MTTKLIPALIAAAVSVAAQAQTGPIRVGVVTPLSGTYAGIGQQVKWGLDLAAKEINAGGGVMGRSIELVYEDEEANPAVAVQKAEKLFQVGKVDFLTGTVNSGSTLAVGQVAERNNRLIATTVSFADSITGDKCSPNVFRVNARAGMQSAALADWMAATKPNANVFYLGPDYEMGRSTVAAFKSAAEGKGAKTVGEVFAPLDNKDYSPFFGQMRSARPTVVYTSVAGNDTVRLFTQMAEFGLNRNVQVVGASGTVTSQNLQAIGKAADGFVTGVGFSPNIDSPENKKFVASFEAANKVQPDLYGADSYGVLFFYKAAVEKAKSTETDQVRAAMRGLQWATPQGVKTMRAGDHQAMQDMYAVRVNGGKFEIVGKVAANAAIGPDTCTKF</sequence>
<reference evidence="7 8" key="1">
    <citation type="submission" date="2017-04" db="EMBL/GenBank/DDBJ databases">
        <title>Unexpected and diverse lifestyles within the genus Limnohabitans.</title>
        <authorList>
            <person name="Kasalicky V."/>
            <person name="Mehrshad M."/>
            <person name="Andrei S.-A."/>
            <person name="Salcher M."/>
            <person name="Kratochvilova H."/>
            <person name="Simek K."/>
            <person name="Ghai R."/>
        </authorList>
    </citation>
    <scope>NUCLEOTIDE SEQUENCE [LARGE SCALE GENOMIC DNA]</scope>
    <source>
        <strain evidence="7 8">MWH-C5</strain>
    </source>
</reference>
<feature type="signal peptide" evidence="5">
    <location>
        <begin position="1"/>
        <end position="20"/>
    </location>
</feature>
<dbReference type="InterPro" id="IPR028081">
    <property type="entry name" value="Leu-bd"/>
</dbReference>
<evidence type="ECO:0000313" key="8">
    <source>
        <dbReference type="Proteomes" id="UP000251341"/>
    </source>
</evidence>
<dbReference type="Pfam" id="PF13458">
    <property type="entry name" value="Peripla_BP_6"/>
    <property type="match status" value="1"/>
</dbReference>
<keyword evidence="3 5" id="KW-0732">Signal</keyword>
<evidence type="ECO:0000256" key="2">
    <source>
        <dbReference type="ARBA" id="ARBA00022448"/>
    </source>
</evidence>
<dbReference type="Proteomes" id="UP000251341">
    <property type="component" value="Unassembled WGS sequence"/>
</dbReference>
<gene>
    <name evidence="7" type="ORF">B9Z44_09930</name>
</gene>
<comment type="caution">
    <text evidence="7">The sequence shown here is derived from an EMBL/GenBank/DDBJ whole genome shotgun (WGS) entry which is preliminary data.</text>
</comment>
<keyword evidence="8" id="KW-1185">Reference proteome</keyword>
<dbReference type="InterPro" id="IPR028082">
    <property type="entry name" value="Peripla_BP_I"/>
</dbReference>
<name>A0A315EPL9_9BURK</name>
<dbReference type="EMBL" id="NESP01000001">
    <property type="protein sequence ID" value="PUE59866.1"/>
    <property type="molecule type" value="Genomic_DNA"/>
</dbReference>
<proteinExistence type="inferred from homology"/>
<keyword evidence="2" id="KW-0813">Transport</keyword>
<evidence type="ECO:0000256" key="1">
    <source>
        <dbReference type="ARBA" id="ARBA00010062"/>
    </source>
</evidence>
<accession>A0A315EPL9</accession>
<dbReference type="InterPro" id="IPR000709">
    <property type="entry name" value="Leu_Ile_Val-bd"/>
</dbReference>
<comment type="similarity">
    <text evidence="1">Belongs to the leucine-binding protein family.</text>
</comment>
<dbReference type="PANTHER" id="PTHR30483:SF6">
    <property type="entry name" value="PERIPLASMIC BINDING PROTEIN OF ABC TRANSPORTER FOR NATURAL AMINO ACIDS"/>
    <property type="match status" value="1"/>
</dbReference>
<feature type="domain" description="Leucine-binding protein" evidence="6">
    <location>
        <begin position="24"/>
        <end position="367"/>
    </location>
</feature>
<dbReference type="RefSeq" id="WP_108402340.1">
    <property type="nucleotide sequence ID" value="NZ_NESP01000001.1"/>
</dbReference>
<dbReference type="AlphaFoldDB" id="A0A315EPL9"/>
<dbReference type="PRINTS" id="PR00337">
    <property type="entry name" value="LEUILEVALBP"/>
</dbReference>
<evidence type="ECO:0000256" key="4">
    <source>
        <dbReference type="ARBA" id="ARBA00022970"/>
    </source>
</evidence>
<dbReference type="PANTHER" id="PTHR30483">
    <property type="entry name" value="LEUCINE-SPECIFIC-BINDING PROTEIN"/>
    <property type="match status" value="1"/>
</dbReference>
<evidence type="ECO:0000256" key="5">
    <source>
        <dbReference type="SAM" id="SignalP"/>
    </source>
</evidence>
<organism evidence="7 8">
    <name type="scientific">Limnohabitans curvus</name>
    <dbReference type="NCBI Taxonomy" id="323423"/>
    <lineage>
        <taxon>Bacteria</taxon>
        <taxon>Pseudomonadati</taxon>
        <taxon>Pseudomonadota</taxon>
        <taxon>Betaproteobacteria</taxon>
        <taxon>Burkholderiales</taxon>
        <taxon>Comamonadaceae</taxon>
        <taxon>Limnohabitans</taxon>
    </lineage>
</organism>
<feature type="chain" id="PRO_5016259149" evidence="5">
    <location>
        <begin position="21"/>
        <end position="388"/>
    </location>
</feature>
<dbReference type="GO" id="GO:0006865">
    <property type="term" value="P:amino acid transport"/>
    <property type="evidence" value="ECO:0007669"/>
    <property type="project" value="UniProtKB-KW"/>
</dbReference>
<evidence type="ECO:0000259" key="6">
    <source>
        <dbReference type="Pfam" id="PF13458"/>
    </source>
</evidence>
<evidence type="ECO:0000313" key="7">
    <source>
        <dbReference type="EMBL" id="PUE59866.1"/>
    </source>
</evidence>
<evidence type="ECO:0000256" key="3">
    <source>
        <dbReference type="ARBA" id="ARBA00022729"/>
    </source>
</evidence>
<dbReference type="SUPFAM" id="SSF53822">
    <property type="entry name" value="Periplasmic binding protein-like I"/>
    <property type="match status" value="1"/>
</dbReference>
<dbReference type="InterPro" id="IPR051010">
    <property type="entry name" value="BCAA_transport"/>
</dbReference>